<organism evidence="1 2">
    <name type="scientific">Halorientalis persicus</name>
    <dbReference type="NCBI Taxonomy" id="1367881"/>
    <lineage>
        <taxon>Archaea</taxon>
        <taxon>Methanobacteriati</taxon>
        <taxon>Methanobacteriota</taxon>
        <taxon>Stenosarchaea group</taxon>
        <taxon>Halobacteria</taxon>
        <taxon>Halobacteriales</taxon>
        <taxon>Haloarculaceae</taxon>
        <taxon>Halorientalis</taxon>
    </lineage>
</organism>
<keyword evidence="2" id="KW-1185">Reference proteome</keyword>
<evidence type="ECO:0008006" key="3">
    <source>
        <dbReference type="Google" id="ProtNLM"/>
    </source>
</evidence>
<sequence>MRDGVIPLQTLVKLMSESTGTLPDPDEYEWRFEKRGPVGIWFMQGWQGFADDDLDAASDHYRERGKRDDIEATLAVFGDGTNLPKETQEYMGEAWSENGEYTGVDRIGFVSEGTTAMAVKSNVEVPGAAVRSFSDLDDAVDWASE</sequence>
<dbReference type="AlphaFoldDB" id="A0A1H8LU00"/>
<dbReference type="Proteomes" id="UP000198775">
    <property type="component" value="Unassembled WGS sequence"/>
</dbReference>
<proteinExistence type="predicted"/>
<gene>
    <name evidence="1" type="ORF">SAMN05216388_100814</name>
</gene>
<dbReference type="EMBL" id="FOCX01000008">
    <property type="protein sequence ID" value="SEO08594.1"/>
    <property type="molecule type" value="Genomic_DNA"/>
</dbReference>
<reference evidence="2" key="1">
    <citation type="submission" date="2016-10" db="EMBL/GenBank/DDBJ databases">
        <authorList>
            <person name="Varghese N."/>
            <person name="Submissions S."/>
        </authorList>
    </citation>
    <scope>NUCLEOTIDE SEQUENCE [LARGE SCALE GENOMIC DNA]</scope>
    <source>
        <strain evidence="2">IBRC-M 10043</strain>
    </source>
</reference>
<protein>
    <recommendedName>
        <fullName evidence="3">STAS/SEC14 domain-containing protein</fullName>
    </recommendedName>
</protein>
<evidence type="ECO:0000313" key="1">
    <source>
        <dbReference type="EMBL" id="SEO08594.1"/>
    </source>
</evidence>
<evidence type="ECO:0000313" key="2">
    <source>
        <dbReference type="Proteomes" id="UP000198775"/>
    </source>
</evidence>
<accession>A0A1H8LU00</accession>
<name>A0A1H8LU00_9EURY</name>